<dbReference type="AlphaFoldDB" id="A0AAD7C4A6"/>
<sequence>MSGLVFPFTRFAALRPVGRFISGAPAVVSPADRLRQKHFDNLYEALDRNGSPSRVWADYTNLLNFVGWERLPYEVHSHVLRRCTPSSRLLRASAARRILDRSLRGTPHLYEGRFQTIIRNIRASGGQPTLDDYNFILEQFAAVGHHVGAMMLYTELTSLGIVPRTRTFGLCLQAIAHRLTFPVKRKKDGHERRIVTRRMLSDLVHGMKLYNIPFTSVNLDLTMRILKVTTDMPSFESLMKWGYGIDLANPDCPPLDQPSGDATRDAVPPPRPQPFSTAALNTTLDTLGVLRNIPRLVQTFEVLTNPLPTNTARSSYDEEDEDDFGVPADPVAEYTPISAQPNTTTYNILLRHVSRQKYVVFSRHYLLQAMELEKQMSIQLKHRLGHMPLQEIPSPNFAINRGTLMCIFGRTNRSTNLGLMRWLHSKIPSIIRRKKGNVVFYSSFRDARQRKKLWPYDGSVPSDATVAASPSPPEDVLDLDLDDRSTPKPTPVKTFDLDLHLRVLKRDLREIEALYAHIDKILAKRTMFRFQRSARRIWRGRDIYVATEGKRLRVSMAEWEQMSEARAAKTPWRRRKQLVFPWSNRANQVSAERRPQPAESEPPSAEGA</sequence>
<feature type="region of interest" description="Disordered" evidence="1">
    <location>
        <begin position="252"/>
        <end position="275"/>
    </location>
</feature>
<dbReference type="EMBL" id="JARKIF010000005">
    <property type="protein sequence ID" value="KAJ7638634.1"/>
    <property type="molecule type" value="Genomic_DNA"/>
</dbReference>
<feature type="compositionally biased region" description="Low complexity" evidence="1">
    <location>
        <begin position="597"/>
        <end position="608"/>
    </location>
</feature>
<keyword evidence="3" id="KW-1185">Reference proteome</keyword>
<gene>
    <name evidence="2" type="ORF">FB45DRAFT_827116</name>
</gene>
<reference evidence="2" key="1">
    <citation type="submission" date="2023-03" db="EMBL/GenBank/DDBJ databases">
        <title>Massive genome expansion in bonnet fungi (Mycena s.s.) driven by repeated elements and novel gene families across ecological guilds.</title>
        <authorList>
            <consortium name="Lawrence Berkeley National Laboratory"/>
            <person name="Harder C.B."/>
            <person name="Miyauchi S."/>
            <person name="Viragh M."/>
            <person name="Kuo A."/>
            <person name="Thoen E."/>
            <person name="Andreopoulos B."/>
            <person name="Lu D."/>
            <person name="Skrede I."/>
            <person name="Drula E."/>
            <person name="Henrissat B."/>
            <person name="Morin E."/>
            <person name="Kohler A."/>
            <person name="Barry K."/>
            <person name="LaButti K."/>
            <person name="Morin E."/>
            <person name="Salamov A."/>
            <person name="Lipzen A."/>
            <person name="Mereny Z."/>
            <person name="Hegedus B."/>
            <person name="Baldrian P."/>
            <person name="Stursova M."/>
            <person name="Weitz H."/>
            <person name="Taylor A."/>
            <person name="Grigoriev I.V."/>
            <person name="Nagy L.G."/>
            <person name="Martin F."/>
            <person name="Kauserud H."/>
        </authorList>
    </citation>
    <scope>NUCLEOTIDE SEQUENCE</scope>
    <source>
        <strain evidence="2">9284</strain>
    </source>
</reference>
<feature type="region of interest" description="Disordered" evidence="1">
    <location>
        <begin position="583"/>
        <end position="608"/>
    </location>
</feature>
<proteinExistence type="predicted"/>
<evidence type="ECO:0000313" key="2">
    <source>
        <dbReference type="EMBL" id="KAJ7638634.1"/>
    </source>
</evidence>
<name>A0AAD7C4A6_9AGAR</name>
<evidence type="ECO:0000313" key="3">
    <source>
        <dbReference type="Proteomes" id="UP001221142"/>
    </source>
</evidence>
<accession>A0AAD7C4A6</accession>
<organism evidence="2 3">
    <name type="scientific">Roridomyces roridus</name>
    <dbReference type="NCBI Taxonomy" id="1738132"/>
    <lineage>
        <taxon>Eukaryota</taxon>
        <taxon>Fungi</taxon>
        <taxon>Dikarya</taxon>
        <taxon>Basidiomycota</taxon>
        <taxon>Agaricomycotina</taxon>
        <taxon>Agaricomycetes</taxon>
        <taxon>Agaricomycetidae</taxon>
        <taxon>Agaricales</taxon>
        <taxon>Marasmiineae</taxon>
        <taxon>Mycenaceae</taxon>
        <taxon>Roridomyces</taxon>
    </lineage>
</organism>
<protein>
    <submittedName>
        <fullName evidence="2">Uncharacterized protein</fullName>
    </submittedName>
</protein>
<dbReference type="Proteomes" id="UP001221142">
    <property type="component" value="Unassembled WGS sequence"/>
</dbReference>
<comment type="caution">
    <text evidence="2">The sequence shown here is derived from an EMBL/GenBank/DDBJ whole genome shotgun (WGS) entry which is preliminary data.</text>
</comment>
<evidence type="ECO:0000256" key="1">
    <source>
        <dbReference type="SAM" id="MobiDB-lite"/>
    </source>
</evidence>